<dbReference type="GO" id="GO:0008887">
    <property type="term" value="F:glycerate kinase activity"/>
    <property type="evidence" value="ECO:0007669"/>
    <property type="project" value="UniProtKB-UniRule"/>
</dbReference>
<keyword evidence="3 4" id="KW-0418">Kinase</keyword>
<evidence type="ECO:0000256" key="2">
    <source>
        <dbReference type="ARBA" id="ARBA00022679"/>
    </source>
</evidence>
<reference evidence="5" key="1">
    <citation type="submission" date="2022-11" db="EMBL/GenBank/DDBJ databases">
        <title>Draft genome sequence of Hoeflea poritis E7-10 and Hoeflea prorocentri PM5-8, separated from scleractinian coral Porites lutea and marine dinoflagellate.</title>
        <authorList>
            <person name="Zhang G."/>
            <person name="Wei Q."/>
            <person name="Cai L."/>
        </authorList>
    </citation>
    <scope>NUCLEOTIDE SEQUENCE</scope>
    <source>
        <strain evidence="5">PM5-8</strain>
    </source>
</reference>
<dbReference type="SUPFAM" id="SSF110738">
    <property type="entry name" value="Glycerate kinase I"/>
    <property type="match status" value="1"/>
</dbReference>
<comment type="similarity">
    <text evidence="1 4">Belongs to the glycerate kinase type-1 family.</text>
</comment>
<evidence type="ECO:0000313" key="6">
    <source>
        <dbReference type="Proteomes" id="UP001151234"/>
    </source>
</evidence>
<dbReference type="InterPro" id="IPR018193">
    <property type="entry name" value="Glyc_kinase_flavodox-like_fold"/>
</dbReference>
<dbReference type="EMBL" id="JAPJZI010000002">
    <property type="protein sequence ID" value="MDA5401230.1"/>
    <property type="molecule type" value="Genomic_DNA"/>
</dbReference>
<keyword evidence="6" id="KW-1185">Reference proteome</keyword>
<dbReference type="NCBIfam" id="TIGR00045">
    <property type="entry name" value="glycerate kinase"/>
    <property type="match status" value="1"/>
</dbReference>
<evidence type="ECO:0000256" key="1">
    <source>
        <dbReference type="ARBA" id="ARBA00006284"/>
    </source>
</evidence>
<dbReference type="Proteomes" id="UP001151234">
    <property type="component" value="Unassembled WGS sequence"/>
</dbReference>
<dbReference type="AlphaFoldDB" id="A0A9X3ZK25"/>
<dbReference type="InterPro" id="IPR018197">
    <property type="entry name" value="Glycerate_kinase_RE-like"/>
</dbReference>
<dbReference type="Gene3D" id="3.40.50.10350">
    <property type="entry name" value="Glycerate kinase, domain 1"/>
    <property type="match status" value="1"/>
</dbReference>
<comment type="caution">
    <text evidence="5">The sequence shown here is derived from an EMBL/GenBank/DDBJ whole genome shotgun (WGS) entry which is preliminary data.</text>
</comment>
<protein>
    <submittedName>
        <fullName evidence="5">Glycerate kinase</fullName>
    </submittedName>
</protein>
<dbReference type="RefSeq" id="WP_267993224.1">
    <property type="nucleotide sequence ID" value="NZ_JAPJZI010000002.1"/>
</dbReference>
<name>A0A9X3ZK25_9HYPH</name>
<organism evidence="5 6">
    <name type="scientific">Hoeflea prorocentri</name>
    <dbReference type="NCBI Taxonomy" id="1922333"/>
    <lineage>
        <taxon>Bacteria</taxon>
        <taxon>Pseudomonadati</taxon>
        <taxon>Pseudomonadota</taxon>
        <taxon>Alphaproteobacteria</taxon>
        <taxon>Hyphomicrobiales</taxon>
        <taxon>Rhizobiaceae</taxon>
        <taxon>Hoeflea</taxon>
    </lineage>
</organism>
<keyword evidence="2 4" id="KW-0808">Transferase</keyword>
<dbReference type="InterPro" id="IPR036129">
    <property type="entry name" value="Glycerate_kinase_sf"/>
</dbReference>
<dbReference type="GO" id="GO:0031388">
    <property type="term" value="P:organic acid phosphorylation"/>
    <property type="evidence" value="ECO:0007669"/>
    <property type="project" value="UniProtKB-UniRule"/>
</dbReference>
<evidence type="ECO:0000256" key="3">
    <source>
        <dbReference type="ARBA" id="ARBA00022777"/>
    </source>
</evidence>
<dbReference type="PANTHER" id="PTHR21599:SF0">
    <property type="entry name" value="GLYCERATE KINASE"/>
    <property type="match status" value="1"/>
</dbReference>
<dbReference type="PANTHER" id="PTHR21599">
    <property type="entry name" value="GLYCERATE KINASE"/>
    <property type="match status" value="1"/>
</dbReference>
<dbReference type="Pfam" id="PF02595">
    <property type="entry name" value="Gly_kinase"/>
    <property type="match status" value="1"/>
</dbReference>
<evidence type="ECO:0000256" key="4">
    <source>
        <dbReference type="PIRNR" id="PIRNR006078"/>
    </source>
</evidence>
<accession>A0A9X3ZK25</accession>
<sequence length="408" mass="42338">MSINVLIAPSGFKESLDVDDVVEAISEGVKRAVPDANLMKAPMVDGGEGFTKGLIEATGGSLHEIVVTGPVGQPVDSFFGFLGGQDVPTAVIEMAAAAGLRLVPRDLRDPTVTTSFGVGELIRAALDSGAKRILIGCGDSGINDGGAGMAQALGARLTDMRGDDIALGGAGLASLAHIDPSGLDPRLSRVTVDVAVNWHNVLLGPKGVARVFGPQKGASPKQVEQLEQALETYAERLRIDLGLDIGYVNGSGASGGLGAGLAAFANATLHPRFDIVMQYLDFEAMLGDADLLITAEGSLDSQSPYGKVPCEVARRARELGIPAIALAGTIGSGVDRTFDAGIDAFASIIKRPCTLEAAIGSAHKLLRRAAEDAMRMIMVGTRLDMQARPIRVSTAMPFGTQSRLNLTN</sequence>
<dbReference type="PIRSF" id="PIRSF006078">
    <property type="entry name" value="GlxK"/>
    <property type="match status" value="1"/>
</dbReference>
<dbReference type="Gene3D" id="3.90.1510.10">
    <property type="entry name" value="Glycerate kinase, domain 2"/>
    <property type="match status" value="1"/>
</dbReference>
<gene>
    <name evidence="5" type="ORF">OQ273_21840</name>
</gene>
<evidence type="ECO:0000313" key="5">
    <source>
        <dbReference type="EMBL" id="MDA5401230.1"/>
    </source>
</evidence>
<proteinExistence type="inferred from homology"/>
<dbReference type="InterPro" id="IPR004381">
    <property type="entry name" value="Glycerate_kinase"/>
</dbReference>